<dbReference type="PANTHER" id="PTHR37069:SF2">
    <property type="entry name" value="PIGGYBAC TRANSPOSABLE ELEMENT-DERIVED PROTEIN DOMAIN-CONTAINING PROTEIN"/>
    <property type="match status" value="1"/>
</dbReference>
<dbReference type="OrthoDB" id="125608at2759"/>
<feature type="compositionally biased region" description="Acidic residues" evidence="1">
    <location>
        <begin position="206"/>
        <end position="219"/>
    </location>
</feature>
<feature type="compositionally biased region" description="Low complexity" evidence="1">
    <location>
        <begin position="220"/>
        <end position="229"/>
    </location>
</feature>
<dbReference type="PANTHER" id="PTHR37069">
    <property type="entry name" value="DDE_TNP_1_7 DOMAIN-CONTAINING PROTEIN"/>
    <property type="match status" value="1"/>
</dbReference>
<dbReference type="InterPro" id="IPR029526">
    <property type="entry name" value="PGBD"/>
</dbReference>
<dbReference type="AlphaFoldDB" id="A0A2P4YSP8"/>
<evidence type="ECO:0000313" key="4">
    <source>
        <dbReference type="Proteomes" id="UP000237271"/>
    </source>
</evidence>
<evidence type="ECO:0000259" key="2">
    <source>
        <dbReference type="Pfam" id="PF13843"/>
    </source>
</evidence>
<keyword evidence="4" id="KW-1185">Reference proteome</keyword>
<reference evidence="3 4" key="1">
    <citation type="journal article" date="2017" name="Genome Biol. Evol.">
        <title>Phytophthora megakarya and P. palmivora, closely related causal agents of cacao black pod rot, underwent increases in genome sizes and gene numbers by different mechanisms.</title>
        <authorList>
            <person name="Ali S.S."/>
            <person name="Shao J."/>
            <person name="Lary D.J."/>
            <person name="Kronmiller B."/>
            <person name="Shen D."/>
            <person name="Strem M.D."/>
            <person name="Amoako-Attah I."/>
            <person name="Akrofi A.Y."/>
            <person name="Begoude B.A."/>
            <person name="Ten Hoopen G.M."/>
            <person name="Coulibaly K."/>
            <person name="Kebe B.I."/>
            <person name="Melnick R.L."/>
            <person name="Guiltinan M.J."/>
            <person name="Tyler B.M."/>
            <person name="Meinhardt L.W."/>
            <person name="Bailey B.A."/>
        </authorList>
    </citation>
    <scope>NUCLEOTIDE SEQUENCE [LARGE SCALE GENOMIC DNA]</scope>
    <source>
        <strain evidence="4">sbr112.9</strain>
    </source>
</reference>
<feature type="domain" description="PiggyBac transposable element-derived protein" evidence="2">
    <location>
        <begin position="327"/>
        <end position="514"/>
    </location>
</feature>
<organism evidence="3 4">
    <name type="scientific">Phytophthora palmivora</name>
    <dbReference type="NCBI Taxonomy" id="4796"/>
    <lineage>
        <taxon>Eukaryota</taxon>
        <taxon>Sar</taxon>
        <taxon>Stramenopiles</taxon>
        <taxon>Oomycota</taxon>
        <taxon>Peronosporomycetes</taxon>
        <taxon>Peronosporales</taxon>
        <taxon>Peronosporaceae</taxon>
        <taxon>Phytophthora</taxon>
    </lineage>
</organism>
<comment type="caution">
    <text evidence="3">The sequence shown here is derived from an EMBL/GenBank/DDBJ whole genome shotgun (WGS) entry which is preliminary data.</text>
</comment>
<protein>
    <recommendedName>
        <fullName evidence="2">PiggyBac transposable element-derived protein domain-containing protein</fullName>
    </recommendedName>
</protein>
<evidence type="ECO:0000256" key="1">
    <source>
        <dbReference type="SAM" id="MobiDB-lite"/>
    </source>
</evidence>
<sequence>MGGLTARWAELTKEGWKSKRPTNLSNDHTYLCPGKTTKDVRSVDFFVGAEELMRYLDKLDLGKCFLGRKPYNGYLIRANVLEMVRKSTTTKGNPAKAARTPMNTVDEPNGASQFNLVLYKLTSNRILDVLDSTAAMDTVTTEAATNEPSVEVAIARNSANAVTPTNVADDPSNTTTPLHRNLANEFDEAGDAEINIVIETDNPDDFDALESEAESDDGASDSTSSLLGDEYTPDEDVGRKSEEPMFDEALLDSMGGIANVASGTIHGDILKNMGVSGWSQPVSYSPFPYLDEPYERRPIESLRKDYTQLFNGPFGPTSRALEAATTPSGALFYFVRAQLWEDIAEASNDYFEEKLDERVEGQYSKQVLREQKKPGFTRSTREDFATPVITARELCNFVGLLIARTISPNKEKIEHLWKTVSDGAIARGLFGYFMKRDRFMHISRNLHFSSNSDQRAKSDRAWKLRPVIDSLQATFQSGYKPPPVMSFDEAMLPSRSSFNRMRVYMKDKPHKWGTSTKLTHVKFLKQLHLEFI</sequence>
<accession>A0A2P4YSP8</accession>
<feature type="region of interest" description="Disordered" evidence="1">
    <location>
        <begin position="206"/>
        <end position="240"/>
    </location>
</feature>
<evidence type="ECO:0000313" key="3">
    <source>
        <dbReference type="EMBL" id="POM80845.1"/>
    </source>
</evidence>
<gene>
    <name evidence="3" type="ORF">PHPALM_1267</name>
</gene>
<dbReference type="Pfam" id="PF13843">
    <property type="entry name" value="DDE_Tnp_1_7"/>
    <property type="match status" value="1"/>
</dbReference>
<dbReference type="EMBL" id="NCKW01000263">
    <property type="protein sequence ID" value="POM80845.1"/>
    <property type="molecule type" value="Genomic_DNA"/>
</dbReference>
<dbReference type="Proteomes" id="UP000237271">
    <property type="component" value="Unassembled WGS sequence"/>
</dbReference>
<name>A0A2P4YSP8_9STRA</name>
<proteinExistence type="predicted"/>